<dbReference type="Pfam" id="PF23176">
    <property type="entry name" value="bHLH_LHW"/>
    <property type="match status" value="1"/>
</dbReference>
<dbReference type="EMBL" id="CAJGYO010000008">
    <property type="protein sequence ID" value="CAD6249975.1"/>
    <property type="molecule type" value="Genomic_DNA"/>
</dbReference>
<sequence>MPVNSKSISTLKVFQSDSNLRHNNIPGSAQQFKSAKQPGSSWASGATSFSNFTNLQRIEHGLSCTPNKLRYCLQSEKSSSFLDSHSSIVSTDAEQKSTLFDNDAPFVQSDVIQEVGPAGSTRACELHELPNEIWGETTTGAMKPVIKGVNKNNGFLESTAFDPVMNGWDDTALLAGNTSHLSATAMNSVSGQASCHLPRYNLQDSFSVCKAQVPPLILPSSSCTSENVPIGSSKETPMSLQNLSMDDCGSLNTANSKVSQVKKPEGEKVVKKRARPGESTRPRPKDRQQIQERVKELREIVPNSAKCSIDALLDRTIKHMLFLQSVTKYAEKIKQADEPKMISKDSCAVLNDNSNGVVLKDDPSGGCNGGATWAYEVAGQTMVCPIIVEDLAPPGQMLVEMLCEERGFFLEIADTIRGFGLTILKGLMELRDGKIMARFLVEANKNVTRMDIFLSLVQLLQQNSLNRSSDQLTKVINNGIPSFAEHQQPPVSIPVGLVGR</sequence>
<evidence type="ECO:0000313" key="7">
    <source>
        <dbReference type="Proteomes" id="UP000604825"/>
    </source>
</evidence>
<dbReference type="AlphaFoldDB" id="A0A811Q3I7"/>
<gene>
    <name evidence="6" type="ORF">NCGR_LOCUS33771</name>
</gene>
<evidence type="ECO:0000256" key="1">
    <source>
        <dbReference type="ARBA" id="ARBA00005510"/>
    </source>
</evidence>
<dbReference type="GO" id="GO:0046983">
    <property type="term" value="F:protein dimerization activity"/>
    <property type="evidence" value="ECO:0007669"/>
    <property type="project" value="InterPro"/>
</dbReference>
<dbReference type="SUPFAM" id="SSF47459">
    <property type="entry name" value="HLH, helix-loop-helix DNA-binding domain"/>
    <property type="match status" value="1"/>
</dbReference>
<dbReference type="InterPro" id="IPR011598">
    <property type="entry name" value="bHLH_dom"/>
</dbReference>
<dbReference type="InterPro" id="IPR043561">
    <property type="entry name" value="LHW-like"/>
</dbReference>
<dbReference type="PROSITE" id="PS50888">
    <property type="entry name" value="BHLH"/>
    <property type="match status" value="1"/>
</dbReference>
<dbReference type="PANTHER" id="PTHR46196:SF2">
    <property type="entry name" value="TRANSCRIPTION FACTOR BHLH157"/>
    <property type="match status" value="1"/>
</dbReference>
<evidence type="ECO:0000256" key="2">
    <source>
        <dbReference type="ARBA" id="ARBA00023015"/>
    </source>
</evidence>
<comment type="caution">
    <text evidence="6">The sequence shown here is derived from an EMBL/GenBank/DDBJ whole genome shotgun (WGS) entry which is preliminary data.</text>
</comment>
<accession>A0A811Q3I7</accession>
<proteinExistence type="inferred from homology"/>
<evidence type="ECO:0000259" key="5">
    <source>
        <dbReference type="PROSITE" id="PS50888"/>
    </source>
</evidence>
<dbReference type="Proteomes" id="UP000604825">
    <property type="component" value="Unassembled WGS sequence"/>
</dbReference>
<keyword evidence="2" id="KW-0805">Transcription regulation</keyword>
<feature type="region of interest" description="Disordered" evidence="4">
    <location>
        <begin position="253"/>
        <end position="289"/>
    </location>
</feature>
<evidence type="ECO:0000313" key="6">
    <source>
        <dbReference type="EMBL" id="CAD6249975.1"/>
    </source>
</evidence>
<protein>
    <recommendedName>
        <fullName evidence="5">BHLH domain-containing protein</fullName>
    </recommendedName>
</protein>
<dbReference type="PANTHER" id="PTHR46196">
    <property type="entry name" value="TRANSCRIPTION FACTOR BHLH155-LIKE ISOFORM X1-RELATED"/>
    <property type="match status" value="1"/>
</dbReference>
<name>A0A811Q3I7_9POAL</name>
<dbReference type="GO" id="GO:0003700">
    <property type="term" value="F:DNA-binding transcription factor activity"/>
    <property type="evidence" value="ECO:0007669"/>
    <property type="project" value="InterPro"/>
</dbReference>
<organism evidence="6 7">
    <name type="scientific">Miscanthus lutarioriparius</name>
    <dbReference type="NCBI Taxonomy" id="422564"/>
    <lineage>
        <taxon>Eukaryota</taxon>
        <taxon>Viridiplantae</taxon>
        <taxon>Streptophyta</taxon>
        <taxon>Embryophyta</taxon>
        <taxon>Tracheophyta</taxon>
        <taxon>Spermatophyta</taxon>
        <taxon>Magnoliopsida</taxon>
        <taxon>Liliopsida</taxon>
        <taxon>Poales</taxon>
        <taxon>Poaceae</taxon>
        <taxon>PACMAD clade</taxon>
        <taxon>Panicoideae</taxon>
        <taxon>Andropogonodae</taxon>
        <taxon>Andropogoneae</taxon>
        <taxon>Saccharinae</taxon>
        <taxon>Miscanthus</taxon>
    </lineage>
</organism>
<evidence type="ECO:0000256" key="3">
    <source>
        <dbReference type="ARBA" id="ARBA00023163"/>
    </source>
</evidence>
<reference evidence="6" key="1">
    <citation type="submission" date="2020-10" db="EMBL/GenBank/DDBJ databases">
        <authorList>
            <person name="Han B."/>
            <person name="Lu T."/>
            <person name="Zhao Q."/>
            <person name="Huang X."/>
            <person name="Zhao Y."/>
        </authorList>
    </citation>
    <scope>NUCLEOTIDE SEQUENCE</scope>
</reference>
<dbReference type="OrthoDB" id="1883654at2759"/>
<dbReference type="InterPro" id="IPR036638">
    <property type="entry name" value="HLH_DNA-bd_sf"/>
</dbReference>
<feature type="compositionally biased region" description="Basic and acidic residues" evidence="4">
    <location>
        <begin position="262"/>
        <end position="289"/>
    </location>
</feature>
<keyword evidence="7" id="KW-1185">Reference proteome</keyword>
<evidence type="ECO:0000256" key="4">
    <source>
        <dbReference type="SAM" id="MobiDB-lite"/>
    </source>
</evidence>
<keyword evidence="3" id="KW-0804">Transcription</keyword>
<feature type="domain" description="BHLH" evidence="5">
    <location>
        <begin position="274"/>
        <end position="323"/>
    </location>
</feature>
<comment type="similarity">
    <text evidence="1">Belongs to the bHLH protein family.</text>
</comment>